<dbReference type="PANTHER" id="PTHR36530:SF1">
    <property type="entry name" value="AMOEBIASIN-1"/>
    <property type="match status" value="1"/>
</dbReference>
<dbReference type="InterPro" id="IPR018990">
    <property type="entry name" value="Prot_inh_I42_chagasin"/>
</dbReference>
<feature type="domain" description="Proteinase inhibitor I42 chagasin" evidence="3">
    <location>
        <begin position="17"/>
        <end position="101"/>
    </location>
</feature>
<dbReference type="GO" id="GO:0004869">
    <property type="term" value="F:cysteine-type endopeptidase inhibitor activity"/>
    <property type="evidence" value="ECO:0007669"/>
    <property type="project" value="UniProtKB-KW"/>
</dbReference>
<keyword evidence="5" id="KW-1185">Reference proteome</keyword>
<protein>
    <submittedName>
        <fullName evidence="4">Inhibitor of cysteine peptidase</fullName>
    </submittedName>
</protein>
<evidence type="ECO:0000313" key="5">
    <source>
        <dbReference type="Proteomes" id="UP001149090"/>
    </source>
</evidence>
<dbReference type="PANTHER" id="PTHR36530">
    <property type="entry name" value="INHIBITOR OF CYSTEINE PEPTIDASE"/>
    <property type="match status" value="1"/>
</dbReference>
<comment type="caution">
    <text evidence="4">The sequence shown here is derived from an EMBL/GenBank/DDBJ whole genome shotgun (WGS) entry which is preliminary data.</text>
</comment>
<name>A0A9Q0R9H9_ANAIG</name>
<dbReference type="Proteomes" id="UP001149090">
    <property type="component" value="Unassembled WGS sequence"/>
</dbReference>
<dbReference type="Pfam" id="PF09394">
    <property type="entry name" value="Inhibitor_I42"/>
    <property type="match status" value="1"/>
</dbReference>
<reference evidence="4" key="1">
    <citation type="submission" date="2022-10" db="EMBL/GenBank/DDBJ databases">
        <title>Novel sulphate-reducing endosymbionts in the free-living metamonad Anaeramoeba.</title>
        <authorList>
            <person name="Jerlstrom-Hultqvist J."/>
            <person name="Cepicka I."/>
            <person name="Gallot-Lavallee L."/>
            <person name="Salas-Leiva D."/>
            <person name="Curtis B.A."/>
            <person name="Zahonova K."/>
            <person name="Pipaliya S."/>
            <person name="Dacks J."/>
            <person name="Roger A.J."/>
        </authorList>
    </citation>
    <scope>NUCLEOTIDE SEQUENCE</scope>
    <source>
        <strain evidence="4">BMAN</strain>
    </source>
</reference>
<proteinExistence type="predicted"/>
<evidence type="ECO:0000313" key="4">
    <source>
        <dbReference type="EMBL" id="KAJ5072132.1"/>
    </source>
</evidence>
<evidence type="ECO:0000256" key="2">
    <source>
        <dbReference type="ARBA" id="ARBA00022704"/>
    </source>
</evidence>
<gene>
    <name evidence="4" type="ORF">M0811_09512</name>
</gene>
<dbReference type="InterPro" id="IPR036331">
    <property type="entry name" value="Chagasin-like_sf"/>
</dbReference>
<dbReference type="OrthoDB" id="24923at2759"/>
<evidence type="ECO:0000259" key="3">
    <source>
        <dbReference type="Pfam" id="PF09394"/>
    </source>
</evidence>
<dbReference type="AlphaFoldDB" id="A0A9Q0R9H9"/>
<dbReference type="InterPro" id="IPR052781">
    <property type="entry name" value="Cys_protease_inhibitor_I42"/>
</dbReference>
<organism evidence="4 5">
    <name type="scientific">Anaeramoeba ignava</name>
    <name type="common">Anaerobic marine amoeba</name>
    <dbReference type="NCBI Taxonomy" id="1746090"/>
    <lineage>
        <taxon>Eukaryota</taxon>
        <taxon>Metamonada</taxon>
        <taxon>Anaeramoebidae</taxon>
        <taxon>Anaeramoeba</taxon>
    </lineage>
</organism>
<dbReference type="Gene3D" id="2.60.40.2020">
    <property type="match status" value="1"/>
</dbReference>
<evidence type="ECO:0000256" key="1">
    <source>
        <dbReference type="ARBA" id="ARBA00022690"/>
    </source>
</evidence>
<accession>A0A9Q0R9H9</accession>
<dbReference type="SUPFAM" id="SSF141066">
    <property type="entry name" value="ICP-like"/>
    <property type="match status" value="1"/>
</dbReference>
<keyword evidence="1" id="KW-0646">Protease inhibitor</keyword>
<keyword evidence="2" id="KW-0789">Thiol protease inhibitor</keyword>
<sequence length="106" mass="12003">MTTHTLTNEHNGNEIEVSKGDILKITLKSNQTTGFKWEVAEVDGAIFEQQRSEYIAPNTNLVGAGGVHEFEYKVIGESGSHNLKLQYKRPWMQTTDTFFTLKTNLK</sequence>
<dbReference type="EMBL" id="JAPDFW010000082">
    <property type="protein sequence ID" value="KAJ5072132.1"/>
    <property type="molecule type" value="Genomic_DNA"/>
</dbReference>
<dbReference type="OMA" id="HDSERFI"/>